<dbReference type="RefSeq" id="WP_163119219.1">
    <property type="nucleotide sequence ID" value="NZ_CP047588.1"/>
</dbReference>
<dbReference type="NCBIfam" id="NF010922">
    <property type="entry name" value="PRK14342.1"/>
    <property type="match status" value="1"/>
</dbReference>
<comment type="miscellaneous">
    <text evidence="6">In the reaction, the free carboxyl group of octanoic acid is attached via an amide linkage to the epsilon-amino group of a specific lysine residue of lipoyl domains of lipoate-dependent enzymes.</text>
</comment>
<dbReference type="EMBL" id="CP047588">
    <property type="protein sequence ID" value="QIE01986.1"/>
    <property type="molecule type" value="Genomic_DNA"/>
</dbReference>
<gene>
    <name evidence="6 12" type="primary">lipB</name>
    <name evidence="12" type="ORF">GUU85_01250</name>
</gene>
<keyword evidence="4 6" id="KW-0012">Acyltransferase</keyword>
<evidence type="ECO:0000256" key="1">
    <source>
        <dbReference type="ARBA" id="ARBA00004821"/>
    </source>
</evidence>
<keyword evidence="3 6" id="KW-0808">Transferase</keyword>
<dbReference type="InterPro" id="IPR045864">
    <property type="entry name" value="aa-tRNA-synth_II/BPL/LPL"/>
</dbReference>
<evidence type="ECO:0000256" key="8">
    <source>
        <dbReference type="PIRSR" id="PIRSR016262-1"/>
    </source>
</evidence>
<dbReference type="SUPFAM" id="SSF55681">
    <property type="entry name" value="Class II aaRS and biotin synthetases"/>
    <property type="match status" value="1"/>
</dbReference>
<dbReference type="FunFam" id="3.30.930.10:FF:000020">
    <property type="entry name" value="Octanoyltransferase"/>
    <property type="match status" value="1"/>
</dbReference>
<organism evidence="12 13">
    <name type="scientific">Buchnera aphidicola subsp. Uroleucon sonchi</name>
    <dbReference type="NCBI Taxonomy" id="118118"/>
    <lineage>
        <taxon>Bacteria</taxon>
        <taxon>Pseudomonadati</taxon>
        <taxon>Pseudomonadota</taxon>
        <taxon>Gammaproteobacteria</taxon>
        <taxon>Enterobacterales</taxon>
        <taxon>Erwiniaceae</taxon>
        <taxon>Buchnera</taxon>
    </lineage>
</organism>
<dbReference type="CDD" id="cd16444">
    <property type="entry name" value="LipB"/>
    <property type="match status" value="1"/>
</dbReference>
<proteinExistence type="inferred from homology"/>
<dbReference type="PANTHER" id="PTHR10993:SF7">
    <property type="entry name" value="LIPOYLTRANSFERASE 2, MITOCHONDRIAL-RELATED"/>
    <property type="match status" value="1"/>
</dbReference>
<dbReference type="NCBIfam" id="TIGR00214">
    <property type="entry name" value="lipB"/>
    <property type="match status" value="1"/>
</dbReference>
<dbReference type="Pfam" id="PF21948">
    <property type="entry name" value="LplA-B_cat"/>
    <property type="match status" value="1"/>
</dbReference>
<dbReference type="InterPro" id="IPR020605">
    <property type="entry name" value="Octanoyltransferase_CS"/>
</dbReference>
<evidence type="ECO:0000259" key="11">
    <source>
        <dbReference type="PROSITE" id="PS51733"/>
    </source>
</evidence>
<evidence type="ECO:0000256" key="6">
    <source>
        <dbReference type="HAMAP-Rule" id="MF_00013"/>
    </source>
</evidence>
<dbReference type="PIRSF" id="PIRSF016262">
    <property type="entry name" value="LPLase"/>
    <property type="match status" value="1"/>
</dbReference>
<feature type="binding site" evidence="6 9">
    <location>
        <begin position="138"/>
        <end position="140"/>
    </location>
    <ligand>
        <name>substrate</name>
    </ligand>
</feature>
<protein>
    <recommendedName>
        <fullName evidence="6 7">Octanoyltransferase</fullName>
        <ecNumber evidence="6 7">2.3.1.181</ecNumber>
    </recommendedName>
    <alternativeName>
        <fullName evidence="6">Lipoate-protein ligase B</fullName>
    </alternativeName>
    <alternativeName>
        <fullName evidence="6">Lipoyl/octanoyl transferase</fullName>
    </alternativeName>
    <alternativeName>
        <fullName evidence="6">Octanoyl-[acyl-carrier-protein]-protein N-octanoyltransferase</fullName>
    </alternativeName>
</protein>
<feature type="binding site" evidence="6 9">
    <location>
        <begin position="71"/>
        <end position="78"/>
    </location>
    <ligand>
        <name>substrate</name>
    </ligand>
</feature>
<comment type="similarity">
    <text evidence="6 7">Belongs to the LipB family.</text>
</comment>
<evidence type="ECO:0000256" key="3">
    <source>
        <dbReference type="ARBA" id="ARBA00022679"/>
    </source>
</evidence>
<evidence type="ECO:0000256" key="10">
    <source>
        <dbReference type="PIRSR" id="PIRSR016262-3"/>
    </source>
</evidence>
<dbReference type="GO" id="GO:0005737">
    <property type="term" value="C:cytoplasm"/>
    <property type="evidence" value="ECO:0007669"/>
    <property type="project" value="UniProtKB-SubCell"/>
</dbReference>
<evidence type="ECO:0000313" key="13">
    <source>
        <dbReference type="Proteomes" id="UP000502958"/>
    </source>
</evidence>
<dbReference type="PROSITE" id="PS01313">
    <property type="entry name" value="LIPB"/>
    <property type="match status" value="1"/>
</dbReference>
<keyword evidence="2 6" id="KW-0963">Cytoplasm</keyword>
<comment type="function">
    <text evidence="5 6 7">Catalyzes the transfer of endogenously produced octanoic acid from octanoyl-acyl-carrier-protein onto the lipoyl domains of lipoate-dependent enzymes. Lipoyl-ACP can also act as a substrate although octanoyl-ACP is likely to be the physiological substrate.</text>
</comment>
<feature type="domain" description="BPL/LPL catalytic" evidence="11">
    <location>
        <begin position="32"/>
        <end position="207"/>
    </location>
</feature>
<evidence type="ECO:0000256" key="9">
    <source>
        <dbReference type="PIRSR" id="PIRSR016262-2"/>
    </source>
</evidence>
<sequence length="218" mass="25579">MQKKIIFFRNLGIQNYLEVVQKMNYFTVSRNIYTFDEIWLVEHYSIFTQGALTKKNHILKLSNIPIVNTDRGGKITYHGPGQQILYFLIDLIRRKMSIRQLINIMHNVIIATLNYFSIPAYTNKDMPGVYVHKKKICSLGLRIKKGSTLHGLALNINMNLKPFEYIHPCGDINIKMTQIQEFNKNITIKHVQDILITKLAKYLEVCMINYQYKNSIMY</sequence>
<comment type="subcellular location">
    <subcellularLocation>
        <location evidence="6">Cytoplasm</location>
    </subcellularLocation>
</comment>
<feature type="active site" description="Acyl-thioester intermediate" evidence="6 8">
    <location>
        <position position="169"/>
    </location>
</feature>
<evidence type="ECO:0000313" key="12">
    <source>
        <dbReference type="EMBL" id="QIE01986.1"/>
    </source>
</evidence>
<reference evidence="12 13" key="1">
    <citation type="submission" date="2020-01" db="EMBL/GenBank/DDBJ databases">
        <title>Complete genome of Buchnera aphidicola isolated from Chaitophorus populeti.</title>
        <authorList>
            <person name="Park J."/>
            <person name="Xi H."/>
        </authorList>
    </citation>
    <scope>NUCLEOTIDE SEQUENCE [LARGE SCALE GENOMIC DNA]</scope>
    <source>
        <strain evidence="12 13">UsonBac</strain>
    </source>
</reference>
<feature type="binding site" evidence="6 9">
    <location>
        <begin position="151"/>
        <end position="153"/>
    </location>
    <ligand>
        <name>substrate</name>
    </ligand>
</feature>
<dbReference type="Proteomes" id="UP000502958">
    <property type="component" value="Chromosome"/>
</dbReference>
<dbReference type="GO" id="GO:0009249">
    <property type="term" value="P:protein lipoylation"/>
    <property type="evidence" value="ECO:0007669"/>
    <property type="project" value="InterPro"/>
</dbReference>
<evidence type="ECO:0000256" key="7">
    <source>
        <dbReference type="PIRNR" id="PIRNR016262"/>
    </source>
</evidence>
<feature type="site" description="Lowers pKa of active site Cys" evidence="6 10">
    <location>
        <position position="135"/>
    </location>
</feature>
<comment type="pathway">
    <text evidence="1 6 7">Protein modification; protein lipoylation via endogenous pathway; protein N(6)-(lipoyl)lysine from octanoyl-[acyl-carrier-protein]: step 1/2.</text>
</comment>
<dbReference type="GO" id="GO:0033819">
    <property type="term" value="F:lipoyl(octanoyl) transferase activity"/>
    <property type="evidence" value="ECO:0007669"/>
    <property type="project" value="UniProtKB-EC"/>
</dbReference>
<evidence type="ECO:0000256" key="5">
    <source>
        <dbReference type="ARBA" id="ARBA00024732"/>
    </source>
</evidence>
<evidence type="ECO:0000256" key="2">
    <source>
        <dbReference type="ARBA" id="ARBA00022490"/>
    </source>
</evidence>
<dbReference type="UniPathway" id="UPA00538">
    <property type="reaction ID" value="UER00592"/>
</dbReference>
<dbReference type="HAMAP" id="MF_00013">
    <property type="entry name" value="LipB"/>
    <property type="match status" value="1"/>
</dbReference>
<dbReference type="PROSITE" id="PS51733">
    <property type="entry name" value="BPL_LPL_CATALYTIC"/>
    <property type="match status" value="1"/>
</dbReference>
<comment type="catalytic activity">
    <reaction evidence="6 7">
        <text>octanoyl-[ACP] + L-lysyl-[protein] = N(6)-octanoyl-L-lysyl-[protein] + holo-[ACP] + H(+)</text>
        <dbReference type="Rhea" id="RHEA:17665"/>
        <dbReference type="Rhea" id="RHEA-COMP:9636"/>
        <dbReference type="Rhea" id="RHEA-COMP:9685"/>
        <dbReference type="Rhea" id="RHEA-COMP:9752"/>
        <dbReference type="Rhea" id="RHEA-COMP:9928"/>
        <dbReference type="ChEBI" id="CHEBI:15378"/>
        <dbReference type="ChEBI" id="CHEBI:29969"/>
        <dbReference type="ChEBI" id="CHEBI:64479"/>
        <dbReference type="ChEBI" id="CHEBI:78463"/>
        <dbReference type="ChEBI" id="CHEBI:78809"/>
        <dbReference type="EC" id="2.3.1.181"/>
    </reaction>
</comment>
<dbReference type="InterPro" id="IPR004143">
    <property type="entry name" value="BPL_LPL_catalytic"/>
</dbReference>
<dbReference type="AlphaFoldDB" id="A0A6C1FC40"/>
<accession>A0A6C1FC40</accession>
<dbReference type="EC" id="2.3.1.181" evidence="6 7"/>
<dbReference type="InterPro" id="IPR000544">
    <property type="entry name" value="Octanoyltransferase"/>
</dbReference>
<dbReference type="PANTHER" id="PTHR10993">
    <property type="entry name" value="OCTANOYLTRANSFERASE"/>
    <property type="match status" value="1"/>
</dbReference>
<name>A0A6C1FC40_BUCUN</name>
<dbReference type="Gene3D" id="3.30.930.10">
    <property type="entry name" value="Bira Bifunctional Protein, Domain 2"/>
    <property type="match status" value="1"/>
</dbReference>
<evidence type="ECO:0000256" key="4">
    <source>
        <dbReference type="ARBA" id="ARBA00023315"/>
    </source>
</evidence>